<comment type="similarity">
    <text evidence="2">Belongs to the ComB family.</text>
</comment>
<dbReference type="GO" id="GO:0050545">
    <property type="term" value="F:sulfopyruvate decarboxylase activity"/>
    <property type="evidence" value="ECO:0007669"/>
    <property type="project" value="TreeGrafter"/>
</dbReference>
<accession>A0A239D511</accession>
<sequence>MNRAHRQEQYDLRFDWGPVGADALAPQSEVAVVVDVLSFTTTLSVALDRGTSVIPWPTRDDSARRLAHEHGAALAVGRSVAQPGEISLSPATLRNGTPPPRLVLPSPNGSTIASRLSDVAGTCIGGSLRNAAAVGSWIASTVPSGGAVSVIAAGERWPNGELRPSIEDLWGAGLILAELTRLAPERSLSPEARMAVVCWEAISSTVADGLRTCASGRELIEAGFGIDVDIAAEANSSRTVPVLRDGVFVDVTGISQR</sequence>
<keyword evidence="5" id="KW-0378">Hydrolase</keyword>
<evidence type="ECO:0000256" key="4">
    <source>
        <dbReference type="ARBA" id="ARBA00021948"/>
    </source>
</evidence>
<proteinExistence type="inferred from homology"/>
<dbReference type="GO" id="GO:0050532">
    <property type="term" value="F:2-phosphosulfolactate phosphatase activity"/>
    <property type="evidence" value="ECO:0007669"/>
    <property type="project" value="UniProtKB-EC"/>
</dbReference>
<dbReference type="InterPro" id="IPR036702">
    <property type="entry name" value="ComB-like_sf"/>
</dbReference>
<comment type="cofactor">
    <cofactor evidence="1">
        <name>Mg(2+)</name>
        <dbReference type="ChEBI" id="CHEBI:18420"/>
    </cofactor>
</comment>
<dbReference type="SUPFAM" id="SSF142823">
    <property type="entry name" value="ComB-like"/>
    <property type="match status" value="1"/>
</dbReference>
<evidence type="ECO:0000313" key="9">
    <source>
        <dbReference type="Proteomes" id="UP000198327"/>
    </source>
</evidence>
<gene>
    <name evidence="8" type="ORF">SAMN05421642_101390</name>
</gene>
<name>A0A239D511_9NOCA</name>
<dbReference type="RefSeq" id="WP_089242850.1">
    <property type="nucleotide sequence ID" value="NZ_FZOW01000001.1"/>
</dbReference>
<dbReference type="AlphaFoldDB" id="A0A239D511"/>
<dbReference type="GO" id="GO:0000287">
    <property type="term" value="F:magnesium ion binding"/>
    <property type="evidence" value="ECO:0007669"/>
    <property type="project" value="InterPro"/>
</dbReference>
<dbReference type="EMBL" id="FZOW01000001">
    <property type="protein sequence ID" value="SNS27505.1"/>
    <property type="molecule type" value="Genomic_DNA"/>
</dbReference>
<reference evidence="9" key="1">
    <citation type="submission" date="2017-06" db="EMBL/GenBank/DDBJ databases">
        <authorList>
            <person name="Varghese N."/>
            <person name="Submissions S."/>
        </authorList>
    </citation>
    <scope>NUCLEOTIDE SEQUENCE [LARGE SCALE GENOMIC DNA]</scope>
    <source>
        <strain evidence="9">JCM 23211</strain>
    </source>
</reference>
<dbReference type="PANTHER" id="PTHR37311:SF1">
    <property type="entry name" value="2-PHOSPHOSULFOLACTATE PHOSPHATASE-RELATED"/>
    <property type="match status" value="1"/>
</dbReference>
<keyword evidence="6" id="KW-0460">Magnesium</keyword>
<dbReference type="OrthoDB" id="8588453at2"/>
<evidence type="ECO:0000256" key="5">
    <source>
        <dbReference type="ARBA" id="ARBA00022801"/>
    </source>
</evidence>
<evidence type="ECO:0000256" key="6">
    <source>
        <dbReference type="ARBA" id="ARBA00022842"/>
    </source>
</evidence>
<protein>
    <recommendedName>
        <fullName evidence="4">Probable 2-phosphosulfolactate phosphatase</fullName>
        <ecNumber evidence="3">3.1.3.71</ecNumber>
    </recommendedName>
</protein>
<comment type="catalytic activity">
    <reaction evidence="7">
        <text>(2R)-O-phospho-3-sulfolactate + H2O = (2R)-3-sulfolactate + phosphate</text>
        <dbReference type="Rhea" id="RHEA:23416"/>
        <dbReference type="ChEBI" id="CHEBI:15377"/>
        <dbReference type="ChEBI" id="CHEBI:15597"/>
        <dbReference type="ChEBI" id="CHEBI:43474"/>
        <dbReference type="ChEBI" id="CHEBI:58738"/>
        <dbReference type="EC" id="3.1.3.71"/>
    </reaction>
</comment>
<dbReference type="Proteomes" id="UP000198327">
    <property type="component" value="Unassembled WGS sequence"/>
</dbReference>
<organism evidence="8 9">
    <name type="scientific">Rhodococcoides kyotonense</name>
    <dbReference type="NCBI Taxonomy" id="398843"/>
    <lineage>
        <taxon>Bacteria</taxon>
        <taxon>Bacillati</taxon>
        <taxon>Actinomycetota</taxon>
        <taxon>Actinomycetes</taxon>
        <taxon>Mycobacteriales</taxon>
        <taxon>Nocardiaceae</taxon>
        <taxon>Rhodococcoides</taxon>
    </lineage>
</organism>
<evidence type="ECO:0000256" key="7">
    <source>
        <dbReference type="ARBA" id="ARBA00033711"/>
    </source>
</evidence>
<evidence type="ECO:0000313" key="8">
    <source>
        <dbReference type="EMBL" id="SNS27505.1"/>
    </source>
</evidence>
<evidence type="ECO:0000256" key="2">
    <source>
        <dbReference type="ARBA" id="ARBA00009997"/>
    </source>
</evidence>
<dbReference type="Pfam" id="PF04029">
    <property type="entry name" value="2-ph_phosp"/>
    <property type="match status" value="1"/>
</dbReference>
<dbReference type="InterPro" id="IPR005238">
    <property type="entry name" value="ComB-like"/>
</dbReference>
<keyword evidence="9" id="KW-1185">Reference proteome</keyword>
<dbReference type="PANTHER" id="PTHR37311">
    <property type="entry name" value="2-PHOSPHOSULFOLACTATE PHOSPHATASE-RELATED"/>
    <property type="match status" value="1"/>
</dbReference>
<dbReference type="EC" id="3.1.3.71" evidence="3"/>
<evidence type="ECO:0000256" key="1">
    <source>
        <dbReference type="ARBA" id="ARBA00001946"/>
    </source>
</evidence>
<dbReference type="Gene3D" id="3.90.1560.10">
    <property type="entry name" value="ComB-like"/>
    <property type="match status" value="1"/>
</dbReference>
<evidence type="ECO:0000256" key="3">
    <source>
        <dbReference type="ARBA" id="ARBA00012953"/>
    </source>
</evidence>